<dbReference type="AlphaFoldDB" id="A0A916Z0A3"/>
<reference evidence="1" key="1">
    <citation type="journal article" date="2014" name="Int. J. Syst. Evol. Microbiol.">
        <title>Complete genome sequence of Corynebacterium casei LMG S-19264T (=DSM 44701T), isolated from a smear-ripened cheese.</title>
        <authorList>
            <consortium name="US DOE Joint Genome Institute (JGI-PGF)"/>
            <person name="Walter F."/>
            <person name="Albersmeier A."/>
            <person name="Kalinowski J."/>
            <person name="Ruckert C."/>
        </authorList>
    </citation>
    <scope>NUCLEOTIDE SEQUENCE</scope>
    <source>
        <strain evidence="1">CGMCC 1.15360</strain>
    </source>
</reference>
<keyword evidence="2" id="KW-1185">Reference proteome</keyword>
<name>A0A916Z0A3_9SPHN</name>
<reference evidence="1" key="2">
    <citation type="submission" date="2020-09" db="EMBL/GenBank/DDBJ databases">
        <authorList>
            <person name="Sun Q."/>
            <person name="Zhou Y."/>
        </authorList>
    </citation>
    <scope>NUCLEOTIDE SEQUENCE</scope>
    <source>
        <strain evidence="1">CGMCC 1.15360</strain>
    </source>
</reference>
<dbReference type="Gene3D" id="2.30.110.10">
    <property type="entry name" value="Electron Transport, Fmn-binding Protein, Chain A"/>
    <property type="match status" value="1"/>
</dbReference>
<dbReference type="EMBL" id="BMIP01000004">
    <property type="protein sequence ID" value="GGD70409.1"/>
    <property type="molecule type" value="Genomic_DNA"/>
</dbReference>
<gene>
    <name evidence="1" type="ORF">GCM10010990_19920</name>
</gene>
<dbReference type="PANTHER" id="PTHR35802">
    <property type="entry name" value="PROTEASE SYNTHASE AND SPORULATION PROTEIN PAI 2"/>
    <property type="match status" value="1"/>
</dbReference>
<dbReference type="PANTHER" id="PTHR35802:SF1">
    <property type="entry name" value="PROTEASE SYNTHASE AND SPORULATION PROTEIN PAI 2"/>
    <property type="match status" value="1"/>
</dbReference>
<comment type="caution">
    <text evidence="1">The sequence shown here is derived from an EMBL/GenBank/DDBJ whole genome shotgun (WGS) entry which is preliminary data.</text>
</comment>
<evidence type="ECO:0000313" key="2">
    <source>
        <dbReference type="Proteomes" id="UP000612349"/>
    </source>
</evidence>
<dbReference type="Proteomes" id="UP000612349">
    <property type="component" value="Unassembled WGS sequence"/>
</dbReference>
<sequence length="202" mass="22364">MEFPPGRTEDLAELIRAYPLAWLITCGSAGFDATPLPLVAETDEAGEVTSLVGHCSRRNAQVAALREHPRAYALFMGPQGYISPAFVSKPGWLPTWNFAVAILELDISFEEEETPALVNRLVDAAEERRADPWKLDLDAERVDLLMARIIGFRGKVIGKTVRMKLGQEEDLPTVRDIIAALETGPLPEWMERLNADRLQPGG</sequence>
<evidence type="ECO:0000313" key="1">
    <source>
        <dbReference type="EMBL" id="GGD70409.1"/>
    </source>
</evidence>
<dbReference type="SUPFAM" id="SSF50475">
    <property type="entry name" value="FMN-binding split barrel"/>
    <property type="match status" value="1"/>
</dbReference>
<organism evidence="1 2">
    <name type="scientific">Croceicoccus mobilis</name>
    <dbReference type="NCBI Taxonomy" id="1703339"/>
    <lineage>
        <taxon>Bacteria</taxon>
        <taxon>Pseudomonadati</taxon>
        <taxon>Pseudomonadota</taxon>
        <taxon>Alphaproteobacteria</taxon>
        <taxon>Sphingomonadales</taxon>
        <taxon>Erythrobacteraceae</taxon>
        <taxon>Croceicoccus</taxon>
    </lineage>
</organism>
<dbReference type="Pfam" id="PF04299">
    <property type="entry name" value="FMN_bind_2"/>
    <property type="match status" value="1"/>
</dbReference>
<dbReference type="InterPro" id="IPR012349">
    <property type="entry name" value="Split_barrel_FMN-bd"/>
</dbReference>
<dbReference type="RefSeq" id="WP_066774160.1">
    <property type="nucleotide sequence ID" value="NZ_BMIP01000004.1"/>
</dbReference>
<proteinExistence type="predicted"/>
<dbReference type="InterPro" id="IPR007396">
    <property type="entry name" value="TR_PAI2-type"/>
</dbReference>
<protein>
    <submittedName>
        <fullName evidence="1">Negative transcriptional regulator</fullName>
    </submittedName>
</protein>
<dbReference type="OrthoDB" id="9794948at2"/>
<accession>A0A916Z0A3</accession>